<dbReference type="EMBL" id="SDOV01000001">
    <property type="protein sequence ID" value="KAH7645881.1"/>
    <property type="molecule type" value="Genomic_DNA"/>
</dbReference>
<dbReference type="PANTHER" id="PTHR41151">
    <property type="entry name" value="PARTNER OF BURSICON"/>
    <property type="match status" value="1"/>
</dbReference>
<evidence type="ECO:0008006" key="3">
    <source>
        <dbReference type="Google" id="ProtNLM"/>
    </source>
</evidence>
<feature type="region of interest" description="Disordered" evidence="1">
    <location>
        <begin position="65"/>
        <end position="84"/>
    </location>
</feature>
<dbReference type="PANTHER" id="PTHR41151:SF1">
    <property type="entry name" value="PARTNER OF BURSICON"/>
    <property type="match status" value="1"/>
</dbReference>
<feature type="compositionally biased region" description="Polar residues" evidence="1">
    <location>
        <begin position="65"/>
        <end position="81"/>
    </location>
</feature>
<evidence type="ECO:0000313" key="2">
    <source>
        <dbReference type="EMBL" id="KAH7645881.1"/>
    </source>
</evidence>
<dbReference type="GO" id="GO:0005184">
    <property type="term" value="F:neuropeptide hormone activity"/>
    <property type="evidence" value="ECO:0007669"/>
    <property type="project" value="InterPro"/>
</dbReference>
<sequence length="251" mass="28638">MATQRRDDEPPHYVELHFGNLHQLSNDSNLGQQIPVISPPHRLSRYEQQKQRIDKYFAQSTVDQHSTSAPSMMLRSGNNPDPVTKLKMPDTTIQTRQHKDPRDFATFLFSSFTSSSVPASQRIEWRKRTDVDGELNSSPTIWLHKCRTMETLVEMSKDELGTNGELIRRCHGQALVSKCEGACISNLRPSIQTPTGLLKECNCCRETSMHSKRIVLDNCFDLDDNALEDEKMIITVNEPRNCACFKCANRK</sequence>
<dbReference type="AlphaFoldDB" id="A0A9D4P710"/>
<comment type="caution">
    <text evidence="2">The sequence shown here is derived from an EMBL/GenBank/DDBJ whole genome shotgun (WGS) entry which is preliminary data.</text>
</comment>
<reference evidence="2" key="2">
    <citation type="journal article" date="2021" name="World Allergy Organ. J.">
        <title>Chromosome-level assembly of Dermatophagoides farinae genome and transcriptome reveals two novel allergens Der f 37 and Der f 39.</title>
        <authorList>
            <person name="Chen J."/>
            <person name="Cai Z."/>
            <person name="Fan D."/>
            <person name="Hu J."/>
            <person name="Hou Y."/>
            <person name="He Y."/>
            <person name="Zhang Z."/>
            <person name="Zhao Z."/>
            <person name="Gao P."/>
            <person name="Hu W."/>
            <person name="Sun J."/>
            <person name="Li J."/>
            <person name="Ji K."/>
        </authorList>
    </citation>
    <scope>NUCLEOTIDE SEQUENCE</scope>
    <source>
        <strain evidence="2">JKM2019</strain>
    </source>
</reference>
<dbReference type="InterPro" id="IPR034441">
    <property type="entry name" value="Bursicon_suB"/>
</dbReference>
<reference evidence="2" key="1">
    <citation type="submission" date="2020-06" db="EMBL/GenBank/DDBJ databases">
        <authorList>
            <person name="Ji K."/>
            <person name="Li J."/>
        </authorList>
    </citation>
    <scope>NUCLEOTIDE SEQUENCE</scope>
    <source>
        <strain evidence="2">JKM2019</strain>
        <tissue evidence="2">Whole body</tissue>
    </source>
</reference>
<gene>
    <name evidence="2" type="ORF">HUG17_1419</name>
</gene>
<evidence type="ECO:0000256" key="1">
    <source>
        <dbReference type="SAM" id="MobiDB-lite"/>
    </source>
</evidence>
<proteinExistence type="predicted"/>
<dbReference type="Proteomes" id="UP000828236">
    <property type="component" value="Unassembled WGS sequence"/>
</dbReference>
<dbReference type="GO" id="GO:0031395">
    <property type="term" value="C:bursicon neuropeptide hormone complex"/>
    <property type="evidence" value="ECO:0007669"/>
    <property type="project" value="InterPro"/>
</dbReference>
<accession>A0A9D4P710</accession>
<dbReference type="GO" id="GO:0007186">
    <property type="term" value="P:G protein-coupled receptor signaling pathway"/>
    <property type="evidence" value="ECO:0007669"/>
    <property type="project" value="TreeGrafter"/>
</dbReference>
<protein>
    <recommendedName>
        <fullName evidence="3">Bursicon</fullName>
    </recommendedName>
</protein>
<dbReference type="GO" id="GO:0001664">
    <property type="term" value="F:G protein-coupled receptor binding"/>
    <property type="evidence" value="ECO:0007669"/>
    <property type="project" value="InterPro"/>
</dbReference>
<name>A0A9D4P710_DERFA</name>
<organism evidence="2">
    <name type="scientific">Dermatophagoides farinae</name>
    <name type="common">American house dust mite</name>
    <dbReference type="NCBI Taxonomy" id="6954"/>
    <lineage>
        <taxon>Eukaryota</taxon>
        <taxon>Metazoa</taxon>
        <taxon>Ecdysozoa</taxon>
        <taxon>Arthropoda</taxon>
        <taxon>Chelicerata</taxon>
        <taxon>Arachnida</taxon>
        <taxon>Acari</taxon>
        <taxon>Acariformes</taxon>
        <taxon>Sarcoptiformes</taxon>
        <taxon>Astigmata</taxon>
        <taxon>Psoroptidia</taxon>
        <taxon>Analgoidea</taxon>
        <taxon>Pyroglyphidae</taxon>
        <taxon>Dermatophagoidinae</taxon>
        <taxon>Dermatophagoides</taxon>
    </lineage>
</organism>